<dbReference type="PANTHER" id="PTHR33577">
    <property type="entry name" value="STERIGMATOCYSTIN BIOSYNTHESIS PEROXIDASE STCC-RELATED"/>
    <property type="match status" value="1"/>
</dbReference>
<reference evidence="9" key="1">
    <citation type="journal article" date="2020" name="Stud. Mycol.">
        <title>101 Dothideomycetes genomes: a test case for predicting lifestyles and emergence of pathogens.</title>
        <authorList>
            <person name="Haridas S."/>
            <person name="Albert R."/>
            <person name="Binder M."/>
            <person name="Bloem J."/>
            <person name="Labutti K."/>
            <person name="Salamov A."/>
            <person name="Andreopoulos B."/>
            <person name="Baker S."/>
            <person name="Barry K."/>
            <person name="Bills G."/>
            <person name="Bluhm B."/>
            <person name="Cannon C."/>
            <person name="Castanera R."/>
            <person name="Culley D."/>
            <person name="Daum C."/>
            <person name="Ezra D."/>
            <person name="Gonzalez J."/>
            <person name="Henrissat B."/>
            <person name="Kuo A."/>
            <person name="Liang C."/>
            <person name="Lipzen A."/>
            <person name="Lutzoni F."/>
            <person name="Magnuson J."/>
            <person name="Mondo S."/>
            <person name="Nolan M."/>
            <person name="Ohm R."/>
            <person name="Pangilinan J."/>
            <person name="Park H.-J."/>
            <person name="Ramirez L."/>
            <person name="Alfaro M."/>
            <person name="Sun H."/>
            <person name="Tritt A."/>
            <person name="Yoshinaga Y."/>
            <person name="Zwiers L.-H."/>
            <person name="Turgeon B."/>
            <person name="Goodwin S."/>
            <person name="Spatafora J."/>
            <person name="Crous P."/>
            <person name="Grigoriev I."/>
        </authorList>
    </citation>
    <scope>NUCLEOTIDE SEQUENCE</scope>
    <source>
        <strain evidence="9">ATCC 36951</strain>
    </source>
</reference>
<dbReference type="GO" id="GO:0004601">
    <property type="term" value="F:peroxidase activity"/>
    <property type="evidence" value="ECO:0007669"/>
    <property type="project" value="UniProtKB-KW"/>
</dbReference>
<evidence type="ECO:0000256" key="2">
    <source>
        <dbReference type="ARBA" id="ARBA00022559"/>
    </source>
</evidence>
<evidence type="ECO:0000256" key="5">
    <source>
        <dbReference type="ARBA" id="ARBA00023002"/>
    </source>
</evidence>
<dbReference type="InterPro" id="IPR036851">
    <property type="entry name" value="Chloroperoxidase-like_sf"/>
</dbReference>
<evidence type="ECO:0000256" key="6">
    <source>
        <dbReference type="ARBA" id="ARBA00023004"/>
    </source>
</evidence>
<organism evidence="9 10">
    <name type="scientific">Zasmidium cellare ATCC 36951</name>
    <dbReference type="NCBI Taxonomy" id="1080233"/>
    <lineage>
        <taxon>Eukaryota</taxon>
        <taxon>Fungi</taxon>
        <taxon>Dikarya</taxon>
        <taxon>Ascomycota</taxon>
        <taxon>Pezizomycotina</taxon>
        <taxon>Dothideomycetes</taxon>
        <taxon>Dothideomycetidae</taxon>
        <taxon>Mycosphaerellales</taxon>
        <taxon>Mycosphaerellaceae</taxon>
        <taxon>Zasmidium</taxon>
    </lineage>
</organism>
<keyword evidence="2" id="KW-0575">Peroxidase</keyword>
<accession>A0A6A6CDI0</accession>
<comment type="similarity">
    <text evidence="7">Belongs to the chloroperoxidase family.</text>
</comment>
<evidence type="ECO:0000313" key="10">
    <source>
        <dbReference type="Proteomes" id="UP000799537"/>
    </source>
</evidence>
<dbReference type="PROSITE" id="PS51405">
    <property type="entry name" value="HEME_HALOPEROXIDASE"/>
    <property type="match status" value="1"/>
</dbReference>
<dbReference type="EMBL" id="ML993601">
    <property type="protein sequence ID" value="KAF2165244.1"/>
    <property type="molecule type" value="Genomic_DNA"/>
</dbReference>
<evidence type="ECO:0000313" key="9">
    <source>
        <dbReference type="EMBL" id="KAF2165244.1"/>
    </source>
</evidence>
<dbReference type="GeneID" id="54560586"/>
<keyword evidence="3" id="KW-0349">Heme</keyword>
<evidence type="ECO:0000256" key="4">
    <source>
        <dbReference type="ARBA" id="ARBA00022723"/>
    </source>
</evidence>
<keyword evidence="4" id="KW-0479">Metal-binding</keyword>
<dbReference type="AlphaFoldDB" id="A0A6A6CDI0"/>
<keyword evidence="6" id="KW-0408">Iron</keyword>
<evidence type="ECO:0000256" key="3">
    <source>
        <dbReference type="ARBA" id="ARBA00022617"/>
    </source>
</evidence>
<sequence>MAPTLGAFLAAYSIAFDGDAIAMQWSIGGPLLTNPASALLGVPQGDGYSHNNYEGDTSISRYDSYTNGGDAHSSSPTRFAYAYASGMKNDRYTMDTMSRLYAKNTHRSISQNAYYFAPLFSTTLVSPAAYNFVIAFMSNHSASNPGGYLDGVQFKTWFDMTGQYPNFKWQKGQERIPDNWYHRPSTDQYAINSVFADLIPEFVAYPDTFRFGGNTAGPNTYAGVDISNVTGGVYNSANLFDGDNFACFFFQTEQQAIPQMLKGGLNDVATATDLVLKYLGPFGSKLQCPQIGKYDNDALTKYTGYGYHPMAPKSGPKNC</sequence>
<dbReference type="Gene3D" id="1.10.489.10">
    <property type="entry name" value="Chloroperoxidase-like"/>
    <property type="match status" value="1"/>
</dbReference>
<dbReference type="OrthoDB" id="3629830at2759"/>
<comment type="cofactor">
    <cofactor evidence="1">
        <name>heme b</name>
        <dbReference type="ChEBI" id="CHEBI:60344"/>
    </cofactor>
</comment>
<proteinExistence type="inferred from homology"/>
<feature type="domain" description="Heme haloperoxidase family profile" evidence="8">
    <location>
        <begin position="1"/>
        <end position="196"/>
    </location>
</feature>
<dbReference type="InterPro" id="IPR000028">
    <property type="entry name" value="Chloroperoxidase"/>
</dbReference>
<dbReference type="RefSeq" id="XP_033666133.1">
    <property type="nucleotide sequence ID" value="XM_033807314.1"/>
</dbReference>
<keyword evidence="5" id="KW-0560">Oxidoreductase</keyword>
<dbReference type="Pfam" id="PF01328">
    <property type="entry name" value="Peroxidase_2"/>
    <property type="match status" value="1"/>
</dbReference>
<dbReference type="PANTHER" id="PTHR33577:SF1">
    <property type="entry name" value="HEME HALOPEROXIDASE FAMILY PROFILE DOMAIN-CONTAINING PROTEIN"/>
    <property type="match status" value="1"/>
</dbReference>
<protein>
    <recommendedName>
        <fullName evidence="8">Heme haloperoxidase family profile domain-containing protein</fullName>
    </recommendedName>
</protein>
<gene>
    <name evidence="9" type="ORF">M409DRAFT_24626</name>
</gene>
<evidence type="ECO:0000256" key="7">
    <source>
        <dbReference type="ARBA" id="ARBA00025795"/>
    </source>
</evidence>
<keyword evidence="10" id="KW-1185">Reference proteome</keyword>
<name>A0A6A6CDI0_ZASCE</name>
<evidence type="ECO:0000256" key="1">
    <source>
        <dbReference type="ARBA" id="ARBA00001970"/>
    </source>
</evidence>
<dbReference type="Proteomes" id="UP000799537">
    <property type="component" value="Unassembled WGS sequence"/>
</dbReference>
<dbReference type="GO" id="GO:0046872">
    <property type="term" value="F:metal ion binding"/>
    <property type="evidence" value="ECO:0007669"/>
    <property type="project" value="UniProtKB-KW"/>
</dbReference>
<evidence type="ECO:0000259" key="8">
    <source>
        <dbReference type="PROSITE" id="PS51405"/>
    </source>
</evidence>